<dbReference type="GO" id="GO:0016829">
    <property type="term" value="F:lyase activity"/>
    <property type="evidence" value="ECO:0007669"/>
    <property type="project" value="InterPro"/>
</dbReference>
<organism evidence="5 6">
    <name type="scientific">bacterium (Candidatus Blackallbacteria) CG17_big_fil_post_rev_8_21_14_2_50_48_46</name>
    <dbReference type="NCBI Taxonomy" id="2014261"/>
    <lineage>
        <taxon>Bacteria</taxon>
        <taxon>Candidatus Blackallbacteria</taxon>
    </lineage>
</organism>
<reference evidence="5 6" key="1">
    <citation type="submission" date="2017-09" db="EMBL/GenBank/DDBJ databases">
        <title>Depth-based differentiation of microbial function through sediment-hosted aquifers and enrichment of novel symbionts in the deep terrestrial subsurface.</title>
        <authorList>
            <person name="Probst A.J."/>
            <person name="Ladd B."/>
            <person name="Jarett J.K."/>
            <person name="Geller-Mcgrath D.E."/>
            <person name="Sieber C.M."/>
            <person name="Emerson J.B."/>
            <person name="Anantharaman K."/>
            <person name="Thomas B.C."/>
            <person name="Malmstrom R."/>
            <person name="Stieglmeier M."/>
            <person name="Klingl A."/>
            <person name="Woyke T."/>
            <person name="Ryan C.M."/>
            <person name="Banfield J.F."/>
        </authorList>
    </citation>
    <scope>NUCLEOTIDE SEQUENCE [LARGE SCALE GENOMIC DNA]</scope>
    <source>
        <strain evidence="5">CG17_big_fil_post_rev_8_21_14_2_50_48_46</strain>
    </source>
</reference>
<evidence type="ECO:0000256" key="2">
    <source>
        <dbReference type="ARBA" id="ARBA00006966"/>
    </source>
</evidence>
<comment type="caution">
    <text evidence="5">The sequence shown here is derived from an EMBL/GenBank/DDBJ whole genome shotgun (WGS) entry which is preliminary data.</text>
</comment>
<evidence type="ECO:0000259" key="4">
    <source>
        <dbReference type="Pfam" id="PF01212"/>
    </source>
</evidence>
<dbReference type="InterPro" id="IPR015422">
    <property type="entry name" value="PyrdxlP-dep_Trfase_small"/>
</dbReference>
<name>A0A2M7G2M7_9BACT</name>
<dbReference type="PANTHER" id="PTHR48097:SF5">
    <property type="entry name" value="LOW SPECIFICITY L-THREONINE ALDOLASE"/>
    <property type="match status" value="1"/>
</dbReference>
<dbReference type="GO" id="GO:0006520">
    <property type="term" value="P:amino acid metabolic process"/>
    <property type="evidence" value="ECO:0007669"/>
    <property type="project" value="InterPro"/>
</dbReference>
<gene>
    <name evidence="5" type="ORF">COW36_15130</name>
</gene>
<dbReference type="Pfam" id="PF01212">
    <property type="entry name" value="Beta_elim_lyase"/>
    <property type="match status" value="1"/>
</dbReference>
<dbReference type="SUPFAM" id="SSF53383">
    <property type="entry name" value="PLP-dependent transferases"/>
    <property type="match status" value="1"/>
</dbReference>
<feature type="domain" description="Aromatic amino acid beta-eliminating lyase/threonine aldolase" evidence="4">
    <location>
        <begin position="5"/>
        <end position="288"/>
    </location>
</feature>
<keyword evidence="3" id="KW-0663">Pyridoxal phosphate</keyword>
<dbReference type="PANTHER" id="PTHR48097">
    <property type="entry name" value="L-THREONINE ALDOLASE-RELATED"/>
    <property type="match status" value="1"/>
</dbReference>
<dbReference type="Proteomes" id="UP000231019">
    <property type="component" value="Unassembled WGS sequence"/>
</dbReference>
<sequence>MRRSFASDNNSGLDPMVLEALQAANQDHEIGYGEDPYTRAAEAAFQKELGDVAVFPVLTGTAANVLCISALLQPFEAVICSKMAHLWVDECGAPERFCGNKLIPLDTADGKLMPAQISTVLCGRGDEHRVQPRMISITQPTEVGTLYSREEITNLAEFAHQQGLFLHVDGARIANAAAALNCSFKDLLRDTGVDIVSFGGTKNGLLNAEAVVFMNPAQAKNMPYLRKQAMQLNSKMRFLSVQWEKALQSDHWLKNAKKANQMAALLAQAVFEIPEIEPAWPVQSNAVFAKVPKALIQPLQAEYYFYVWDESASIVRWMCSFDTQEIDIINFVNTIQDILNKGVQT</sequence>
<dbReference type="AlphaFoldDB" id="A0A2M7G2M7"/>
<protein>
    <submittedName>
        <fullName evidence="5">Threonine aldolase</fullName>
    </submittedName>
</protein>
<dbReference type="InterPro" id="IPR015421">
    <property type="entry name" value="PyrdxlP-dep_Trfase_major"/>
</dbReference>
<dbReference type="CDD" id="cd06502">
    <property type="entry name" value="TA_like"/>
    <property type="match status" value="1"/>
</dbReference>
<dbReference type="InterPro" id="IPR001597">
    <property type="entry name" value="ArAA_b-elim_lyase/Thr_aldolase"/>
</dbReference>
<proteinExistence type="inferred from homology"/>
<evidence type="ECO:0000313" key="5">
    <source>
        <dbReference type="EMBL" id="PIW16043.1"/>
    </source>
</evidence>
<evidence type="ECO:0000256" key="1">
    <source>
        <dbReference type="ARBA" id="ARBA00001933"/>
    </source>
</evidence>
<dbReference type="Gene3D" id="3.40.640.10">
    <property type="entry name" value="Type I PLP-dependent aspartate aminotransferase-like (Major domain)"/>
    <property type="match status" value="1"/>
</dbReference>
<comment type="cofactor">
    <cofactor evidence="1">
        <name>pyridoxal 5'-phosphate</name>
        <dbReference type="ChEBI" id="CHEBI:597326"/>
    </cofactor>
</comment>
<comment type="similarity">
    <text evidence="2">Belongs to the threonine aldolase family.</text>
</comment>
<dbReference type="EMBL" id="PFFQ01000041">
    <property type="protein sequence ID" value="PIW16043.1"/>
    <property type="molecule type" value="Genomic_DNA"/>
</dbReference>
<accession>A0A2M7G2M7</accession>
<evidence type="ECO:0000313" key="6">
    <source>
        <dbReference type="Proteomes" id="UP000231019"/>
    </source>
</evidence>
<dbReference type="Gene3D" id="3.90.1150.10">
    <property type="entry name" value="Aspartate Aminotransferase, domain 1"/>
    <property type="match status" value="1"/>
</dbReference>
<evidence type="ECO:0000256" key="3">
    <source>
        <dbReference type="ARBA" id="ARBA00022898"/>
    </source>
</evidence>
<dbReference type="InterPro" id="IPR015424">
    <property type="entry name" value="PyrdxlP-dep_Trfase"/>
</dbReference>